<organism evidence="1 2">
    <name type="scientific">Stylonychia lemnae</name>
    <name type="common">Ciliate</name>
    <dbReference type="NCBI Taxonomy" id="5949"/>
    <lineage>
        <taxon>Eukaryota</taxon>
        <taxon>Sar</taxon>
        <taxon>Alveolata</taxon>
        <taxon>Ciliophora</taxon>
        <taxon>Intramacronucleata</taxon>
        <taxon>Spirotrichea</taxon>
        <taxon>Stichotrichia</taxon>
        <taxon>Sporadotrichida</taxon>
        <taxon>Oxytrichidae</taxon>
        <taxon>Stylonychinae</taxon>
        <taxon>Stylonychia</taxon>
    </lineage>
</organism>
<name>A0A078A0E8_STYLE</name>
<accession>A0A078A0E8</accession>
<sequence length="63" mass="7119">MNQQEGSNSKIAIPRALQFLASVNWVEVFFDLTNRFPQNTVRTQATGLDPVVPYKNVKLPLES</sequence>
<protein>
    <submittedName>
        <fullName evidence="1">Uncharacterized protein</fullName>
    </submittedName>
</protein>
<gene>
    <name evidence="1" type="primary">Contig9432.g10092</name>
    <name evidence="1" type="ORF">STYLEM_3907</name>
</gene>
<evidence type="ECO:0000313" key="1">
    <source>
        <dbReference type="EMBL" id="CDW74923.1"/>
    </source>
</evidence>
<dbReference type="InParanoid" id="A0A078A0E8"/>
<keyword evidence="2" id="KW-1185">Reference proteome</keyword>
<reference evidence="1 2" key="1">
    <citation type="submission" date="2014-06" db="EMBL/GenBank/DDBJ databases">
        <authorList>
            <person name="Swart Estienne"/>
        </authorList>
    </citation>
    <scope>NUCLEOTIDE SEQUENCE [LARGE SCALE GENOMIC DNA]</scope>
    <source>
        <strain evidence="1 2">130c</strain>
    </source>
</reference>
<dbReference type="AlphaFoldDB" id="A0A078A0E8"/>
<evidence type="ECO:0000313" key="2">
    <source>
        <dbReference type="Proteomes" id="UP000039865"/>
    </source>
</evidence>
<dbReference type="EMBL" id="CCKQ01003781">
    <property type="protein sequence ID" value="CDW74923.1"/>
    <property type="molecule type" value="Genomic_DNA"/>
</dbReference>
<proteinExistence type="predicted"/>
<dbReference type="Proteomes" id="UP000039865">
    <property type="component" value="Unassembled WGS sequence"/>
</dbReference>